<evidence type="ECO:0000256" key="2">
    <source>
        <dbReference type="ARBA" id="ARBA00023136"/>
    </source>
</evidence>
<dbReference type="InterPro" id="IPR036737">
    <property type="entry name" value="OmpA-like_sf"/>
</dbReference>
<evidence type="ECO:0000313" key="8">
    <source>
        <dbReference type="Proteomes" id="UP000255508"/>
    </source>
</evidence>
<dbReference type="InterPro" id="IPR006664">
    <property type="entry name" value="OMP_bac"/>
</dbReference>
<dbReference type="Gene3D" id="3.30.1330.60">
    <property type="entry name" value="OmpA-like domain"/>
    <property type="match status" value="1"/>
</dbReference>
<feature type="chain" id="PRO_5017051031" description="OmpA-like domain-containing protein" evidence="5">
    <location>
        <begin position="22"/>
        <end position="232"/>
    </location>
</feature>
<name>A0A370DBM9_9GAMM</name>
<evidence type="ECO:0000256" key="5">
    <source>
        <dbReference type="SAM" id="SignalP"/>
    </source>
</evidence>
<organism evidence="7 8">
    <name type="scientific">endosymbiont of Lamellibrachia luymesi</name>
    <dbReference type="NCBI Taxonomy" id="2200907"/>
    <lineage>
        <taxon>Bacteria</taxon>
        <taxon>Pseudomonadati</taxon>
        <taxon>Pseudomonadota</taxon>
        <taxon>Gammaproteobacteria</taxon>
        <taxon>sulfur-oxidizing symbionts</taxon>
    </lineage>
</organism>
<dbReference type="Proteomes" id="UP000255508">
    <property type="component" value="Unassembled WGS sequence"/>
</dbReference>
<keyword evidence="2 4" id="KW-0472">Membrane</keyword>
<dbReference type="InterPro" id="IPR006665">
    <property type="entry name" value="OmpA-like"/>
</dbReference>
<dbReference type="GO" id="GO:0009279">
    <property type="term" value="C:cell outer membrane"/>
    <property type="evidence" value="ECO:0007669"/>
    <property type="project" value="UniProtKB-SubCell"/>
</dbReference>
<dbReference type="SUPFAM" id="SSF103088">
    <property type="entry name" value="OmpA-like"/>
    <property type="match status" value="1"/>
</dbReference>
<evidence type="ECO:0000313" key="7">
    <source>
        <dbReference type="EMBL" id="RDH81784.1"/>
    </source>
</evidence>
<dbReference type="InterPro" id="IPR050330">
    <property type="entry name" value="Bact_OuterMem_StrucFunc"/>
</dbReference>
<dbReference type="PRINTS" id="PR01021">
    <property type="entry name" value="OMPADOMAIN"/>
</dbReference>
<dbReference type="PROSITE" id="PS51123">
    <property type="entry name" value="OMPA_2"/>
    <property type="match status" value="1"/>
</dbReference>
<comment type="caution">
    <text evidence="7">The sequence shown here is derived from an EMBL/GenBank/DDBJ whole genome shotgun (WGS) entry which is preliminary data.</text>
</comment>
<feature type="domain" description="OmpA-like" evidence="6">
    <location>
        <begin position="113"/>
        <end position="230"/>
    </location>
</feature>
<keyword evidence="5" id="KW-0732">Signal</keyword>
<proteinExistence type="predicted"/>
<gene>
    <name evidence="7" type="ORF">DIZ79_18425</name>
</gene>
<dbReference type="Pfam" id="PF00691">
    <property type="entry name" value="OmpA"/>
    <property type="match status" value="1"/>
</dbReference>
<evidence type="ECO:0000259" key="6">
    <source>
        <dbReference type="PROSITE" id="PS51123"/>
    </source>
</evidence>
<keyword evidence="3" id="KW-0998">Cell outer membrane</keyword>
<dbReference type="CDD" id="cd07185">
    <property type="entry name" value="OmpA_C-like"/>
    <property type="match status" value="1"/>
</dbReference>
<protein>
    <recommendedName>
        <fullName evidence="6">OmpA-like domain-containing protein</fullName>
    </recommendedName>
</protein>
<evidence type="ECO:0000256" key="4">
    <source>
        <dbReference type="PROSITE-ProRule" id="PRU00473"/>
    </source>
</evidence>
<feature type="signal peptide" evidence="5">
    <location>
        <begin position="1"/>
        <end position="21"/>
    </location>
</feature>
<comment type="subcellular location">
    <subcellularLocation>
        <location evidence="1">Cell outer membrane</location>
    </subcellularLocation>
</comment>
<dbReference type="AlphaFoldDB" id="A0A370DBM9"/>
<dbReference type="PANTHER" id="PTHR30329">
    <property type="entry name" value="STATOR ELEMENT OF FLAGELLAR MOTOR COMPLEX"/>
    <property type="match status" value="1"/>
</dbReference>
<accession>A0A370DBM9</accession>
<sequence>MKRKILSLAIVGLLFTTPLLANTVENAAVDDTSELKGPAIGMLIGGVLGGPPGLVVGAIGGALIGTIDGQKTALSLQQEQLADTRQQVHQLQQQSGSQSEQIERQVRQQQERQQAVAEGFSFCLQFRTESADLEPRFQPQLDALAGMLNAFPVLDIEILASADHRGSDDYNRELSKLRAETVSRRLVAAGVDAGRIQQRVEGEGMALYPTVDLEGLGFDRFVLLSFVPVSGR</sequence>
<dbReference type="PANTHER" id="PTHR30329:SF21">
    <property type="entry name" value="LIPOPROTEIN YIAD-RELATED"/>
    <property type="match status" value="1"/>
</dbReference>
<evidence type="ECO:0000256" key="3">
    <source>
        <dbReference type="ARBA" id="ARBA00023237"/>
    </source>
</evidence>
<evidence type="ECO:0000256" key="1">
    <source>
        <dbReference type="ARBA" id="ARBA00004442"/>
    </source>
</evidence>
<dbReference type="EMBL" id="QFXD01000326">
    <property type="protein sequence ID" value="RDH81784.1"/>
    <property type="molecule type" value="Genomic_DNA"/>
</dbReference>
<reference evidence="7 8" key="1">
    <citation type="journal article" date="2018" name="ISME J.">
        <title>Endosymbiont genomes yield clues of tubeworm success.</title>
        <authorList>
            <person name="Li Y."/>
            <person name="Liles M.R."/>
            <person name="Halanych K.M."/>
        </authorList>
    </citation>
    <scope>NUCLEOTIDE SEQUENCE [LARGE SCALE GENOMIC DNA]</scope>
    <source>
        <strain evidence="7">A1422</strain>
    </source>
</reference>